<feature type="transmembrane region" description="Helical" evidence="2">
    <location>
        <begin position="31"/>
        <end position="54"/>
    </location>
</feature>
<protein>
    <submittedName>
        <fullName evidence="3">Uncharacterized protein</fullName>
    </submittedName>
</protein>
<feature type="transmembrane region" description="Helical" evidence="2">
    <location>
        <begin position="264"/>
        <end position="285"/>
    </location>
</feature>
<keyword evidence="2" id="KW-0812">Transmembrane</keyword>
<sequence>MLLIPFLFFRLSTHRNKTVIRHRKMTYSIQLTLIYSVNVLLGHVTQFFFLPLAVETATTDTERTRVAFGFLLITWPLLGLVTATNRAIRDGSALQTAPCLAFGAVAHALFPRILQSKMALLSLHQILTSVALGCFDLLTDIAIPYCVLLGGASRRLFIRLVARFKPKQRETQDQHDAVDIIDVRDAMGATAKSNSDRKPGPPLSGLSTRAASYRRSKSAAFDRLRSMLSRSSLASQLSRILDAQSKFVTAGYHPMFLRRLSDQVHLYGLAELTALIFSNLCSIIFEQMLFPSGERLAERLAGLAVLVLIEMSLEFLLFCYMVRVINLPLIRSEREPKAVRMRLMGMFFAGSICVVHGASHIVAFVLQSLDRAAYGSVELHDYCPHDSFLLRRHMGA</sequence>
<keyword evidence="2" id="KW-1133">Transmembrane helix</keyword>
<feature type="transmembrane region" description="Helical" evidence="2">
    <location>
        <begin position="126"/>
        <end position="150"/>
    </location>
</feature>
<dbReference type="VEuPathDB" id="CryptoDB:Vbra_21796"/>
<dbReference type="Proteomes" id="UP000041254">
    <property type="component" value="Unassembled WGS sequence"/>
</dbReference>
<feature type="transmembrane region" description="Helical" evidence="2">
    <location>
        <begin position="66"/>
        <end position="84"/>
    </location>
</feature>
<keyword evidence="4" id="KW-1185">Reference proteome</keyword>
<dbReference type="PhylomeDB" id="A0A0G4FYT9"/>
<evidence type="ECO:0000313" key="3">
    <source>
        <dbReference type="EMBL" id="CEM20240.1"/>
    </source>
</evidence>
<accession>A0A0G4FYT9</accession>
<dbReference type="AlphaFoldDB" id="A0A0G4FYT9"/>
<name>A0A0G4FYT9_VITBC</name>
<proteinExistence type="predicted"/>
<gene>
    <name evidence="3" type="ORF">Vbra_21796</name>
</gene>
<feature type="transmembrane region" description="Helical" evidence="2">
    <location>
        <begin position="300"/>
        <end position="322"/>
    </location>
</feature>
<reference evidence="3 4" key="1">
    <citation type="submission" date="2014-11" db="EMBL/GenBank/DDBJ databases">
        <authorList>
            <person name="Zhu J."/>
            <person name="Qi W."/>
            <person name="Song R."/>
        </authorList>
    </citation>
    <scope>NUCLEOTIDE SEQUENCE [LARGE SCALE GENOMIC DNA]</scope>
</reference>
<feature type="transmembrane region" description="Helical" evidence="2">
    <location>
        <begin position="343"/>
        <end position="366"/>
    </location>
</feature>
<evidence type="ECO:0000256" key="2">
    <source>
        <dbReference type="SAM" id="Phobius"/>
    </source>
</evidence>
<feature type="region of interest" description="Disordered" evidence="1">
    <location>
        <begin position="189"/>
        <end position="211"/>
    </location>
</feature>
<evidence type="ECO:0000256" key="1">
    <source>
        <dbReference type="SAM" id="MobiDB-lite"/>
    </source>
</evidence>
<keyword evidence="2" id="KW-0472">Membrane</keyword>
<organism evidence="3 4">
    <name type="scientific">Vitrella brassicaformis (strain CCMP3155)</name>
    <dbReference type="NCBI Taxonomy" id="1169540"/>
    <lineage>
        <taxon>Eukaryota</taxon>
        <taxon>Sar</taxon>
        <taxon>Alveolata</taxon>
        <taxon>Colpodellida</taxon>
        <taxon>Vitrellaceae</taxon>
        <taxon>Vitrella</taxon>
    </lineage>
</organism>
<evidence type="ECO:0000313" key="4">
    <source>
        <dbReference type="Proteomes" id="UP000041254"/>
    </source>
</evidence>
<dbReference type="InParanoid" id="A0A0G4FYT9"/>
<dbReference type="EMBL" id="CDMY01000522">
    <property type="protein sequence ID" value="CEM20240.1"/>
    <property type="molecule type" value="Genomic_DNA"/>
</dbReference>